<dbReference type="GO" id="GO:0006511">
    <property type="term" value="P:ubiquitin-dependent protein catabolic process"/>
    <property type="evidence" value="ECO:0007669"/>
    <property type="project" value="InterPro"/>
</dbReference>
<protein>
    <submittedName>
        <fullName evidence="2">Uncharacterized protein</fullName>
    </submittedName>
</protein>
<gene>
    <name evidence="2" type="ORF">M7I_4115</name>
</gene>
<evidence type="ECO:0000313" key="3">
    <source>
        <dbReference type="Proteomes" id="UP000005446"/>
    </source>
</evidence>
<keyword evidence="3" id="KW-1185">Reference proteome</keyword>
<name>H0ENB2_GLAL7</name>
<dbReference type="InParanoid" id="H0ENB2"/>
<dbReference type="InterPro" id="IPR036959">
    <property type="entry name" value="Peptidase_C12_UCH_sf"/>
</dbReference>
<evidence type="ECO:0000256" key="1">
    <source>
        <dbReference type="SAM" id="MobiDB-lite"/>
    </source>
</evidence>
<accession>H0ENB2</accession>
<organism evidence="2 3">
    <name type="scientific">Glarea lozoyensis (strain ATCC 74030 / MF5533)</name>
    <dbReference type="NCBI Taxonomy" id="1104152"/>
    <lineage>
        <taxon>Eukaryota</taxon>
        <taxon>Fungi</taxon>
        <taxon>Dikarya</taxon>
        <taxon>Ascomycota</taxon>
        <taxon>Pezizomycotina</taxon>
        <taxon>Leotiomycetes</taxon>
        <taxon>Helotiales</taxon>
        <taxon>Helotiaceae</taxon>
        <taxon>Glarea</taxon>
    </lineage>
</organism>
<dbReference type="HOGENOM" id="CLU_912315_0_0_1"/>
<proteinExistence type="predicted"/>
<evidence type="ECO:0000313" key="2">
    <source>
        <dbReference type="EMBL" id="EHL00033.1"/>
    </source>
</evidence>
<dbReference type="Gene3D" id="3.40.532.10">
    <property type="entry name" value="Peptidase C12, ubiquitin carboxyl-terminal hydrolase"/>
    <property type="match status" value="1"/>
</dbReference>
<comment type="caution">
    <text evidence="2">The sequence shown here is derived from an EMBL/GenBank/DDBJ whole genome shotgun (WGS) entry which is preliminary data.</text>
</comment>
<dbReference type="OrthoDB" id="1924260at2759"/>
<dbReference type="GO" id="GO:0004843">
    <property type="term" value="F:cysteine-type deubiquitinase activity"/>
    <property type="evidence" value="ECO:0007669"/>
    <property type="project" value="InterPro"/>
</dbReference>
<feature type="region of interest" description="Disordered" evidence="1">
    <location>
        <begin position="166"/>
        <end position="305"/>
    </location>
</feature>
<reference evidence="2 3" key="1">
    <citation type="journal article" date="2012" name="Eukaryot. Cell">
        <title>Genome sequence of the fungus Glarea lozoyensis: the first genome sequence of a species from the Helotiaceae family.</title>
        <authorList>
            <person name="Youssar L."/>
            <person name="Gruening B.A."/>
            <person name="Erxleben A."/>
            <person name="Guenther S."/>
            <person name="Huettel W."/>
        </authorList>
    </citation>
    <scope>NUCLEOTIDE SEQUENCE [LARGE SCALE GENOMIC DNA]</scope>
    <source>
        <strain evidence="3">ATCC 74030 / MF5533</strain>
    </source>
</reference>
<dbReference type="Proteomes" id="UP000005446">
    <property type="component" value="Unassembled WGS sequence"/>
</dbReference>
<feature type="compositionally biased region" description="Basic and acidic residues" evidence="1">
    <location>
        <begin position="284"/>
        <end position="305"/>
    </location>
</feature>
<feature type="compositionally biased region" description="Polar residues" evidence="1">
    <location>
        <begin position="184"/>
        <end position="198"/>
    </location>
</feature>
<dbReference type="AlphaFoldDB" id="H0ENB2"/>
<sequence length="305" mass="33705">MIMMIMGYQGKFRQMFGLQTKKIDIHNVDPAEFDFEKWLKVMNKDKLINKDKSKKQKPPTISQAYVPINGVVWRFDGLQHQPLSLGQVDEMYGLTQEVLDSVRLSSVSIEIIEQAEGSVEDLMALHQEFFYELGQLRNSYINELAAINYENHQAALKMLEDTAAPEAQAEASTSMVDSDVHMTGGSTTSHTAADTPQDLQHEGEPAETASNGERPENELAAEARPATSTQEGQTNSTTKSGNDEMDLETAIPTSKAAEGSPDVSPVENTSSILSPDHLVQDQPATREERVEDHVAAENKQDDETP</sequence>
<dbReference type="EMBL" id="AGUE01000101">
    <property type="protein sequence ID" value="EHL00033.1"/>
    <property type="molecule type" value="Genomic_DNA"/>
</dbReference>
<feature type="compositionally biased region" description="Polar residues" evidence="1">
    <location>
        <begin position="226"/>
        <end position="240"/>
    </location>
</feature>